<dbReference type="KEGG" id="mflg:ABS361_12185"/>
<dbReference type="Pfam" id="PF10983">
    <property type="entry name" value="DUF2793"/>
    <property type="match status" value="1"/>
</dbReference>
<dbReference type="RefSeq" id="WP_407047976.1">
    <property type="nucleotide sequence ID" value="NZ_CP158568.1"/>
</dbReference>
<sequence length="513" mass="52585">MAETPRLTLPYIEAAQAQKHVTHNEALGLLDQLVQAAVLDRDLNTPPSAPMEGDCYIPAAGATGAWAGKAGSLAYRRDGVWLFATPRVGWMVWVVDEVQPIAFDGTDWQPAFALVARTNGFAALGVNASADTTNRLAIRAPAALFSAEPSTSGGSGSHRLILNKEAVDKTASLLLQDGFSGRVELGLTGDDDLHVKVSAAGSSWTEAMRIAAATGATTLLRLALTNALAIADGGTGATTAAAARTNLGLDGYGFRNRLRNAAFAVNQRAVAGTVTLSAGQYGHDGVKGGAAGATYTLSTSGLDTTLTITAGSLILPIEAGLVEAGAYTVSHAGTAAVRVWQGTGSSGSGSYASAPVHTGTLSAATQTNVEFSTGTVLRPQFEPGSEATAFDRRPYPAELALCQRYFATSYNDGVAPGSNTGNSPYELVMPATIGANGYLLVPILFAAKMRASPTVVLYDMAGGAGQVQVAGVSRAAGVASIYQAGFGAMQNTSGATWSAGNDLKFNWTASAEL</sequence>
<name>A0AAU7X4Y3_9HYPH</name>
<accession>A0AAU7X4Y3</accession>
<protein>
    <submittedName>
        <fullName evidence="1">DUF2793 domain-containing protein</fullName>
    </submittedName>
</protein>
<dbReference type="EMBL" id="CP158568">
    <property type="protein sequence ID" value="XBY42875.1"/>
    <property type="molecule type" value="Genomic_DNA"/>
</dbReference>
<reference evidence="1" key="1">
    <citation type="submission" date="2024-06" db="EMBL/GenBank/DDBJ databases">
        <title>Methylostella associata gen. nov., sp. nov., a novel Ancalomicrobiaceae-affiliated facultatively methylotrophic bacteria that feed on methanotrophs of the genus Methylococcus.</title>
        <authorList>
            <person name="Saltykova V."/>
            <person name="Danilova O.V."/>
            <person name="Oshkin I.Y."/>
            <person name="Belova S.E."/>
            <person name="Pimenov N.V."/>
            <person name="Dedysh S.N."/>
        </authorList>
    </citation>
    <scope>NUCLEOTIDE SEQUENCE</scope>
    <source>
        <strain evidence="1">S20</strain>
    </source>
</reference>
<gene>
    <name evidence="1" type="ORF">ABS361_12185</name>
</gene>
<evidence type="ECO:0000313" key="1">
    <source>
        <dbReference type="EMBL" id="XBY42875.1"/>
    </source>
</evidence>
<proteinExistence type="predicted"/>
<organism evidence="1">
    <name type="scientific">Methyloraptor flagellatus</name>
    <dbReference type="NCBI Taxonomy" id="3162530"/>
    <lineage>
        <taxon>Bacteria</taxon>
        <taxon>Pseudomonadati</taxon>
        <taxon>Pseudomonadota</taxon>
        <taxon>Alphaproteobacteria</taxon>
        <taxon>Hyphomicrobiales</taxon>
        <taxon>Ancalomicrobiaceae</taxon>
        <taxon>Methyloraptor</taxon>
    </lineage>
</organism>
<dbReference type="AlphaFoldDB" id="A0AAU7X4Y3"/>
<dbReference type="InterPro" id="IPR021251">
    <property type="entry name" value="DUF2793"/>
</dbReference>